<proteinExistence type="predicted"/>
<organism evidence="1 2">
    <name type="scientific">Simonsiella muelleri ATCC 29453</name>
    <dbReference type="NCBI Taxonomy" id="641147"/>
    <lineage>
        <taxon>Bacteria</taxon>
        <taxon>Pseudomonadati</taxon>
        <taxon>Pseudomonadota</taxon>
        <taxon>Betaproteobacteria</taxon>
        <taxon>Neisseriales</taxon>
        <taxon>Neisseriaceae</taxon>
        <taxon>Simonsiella</taxon>
    </lineage>
</organism>
<sequence>MKQEYEAWRFSVSEMSEAEIIAYFKWWGFTDELGHELTMCQPFLDLVAAVKKAEE</sequence>
<evidence type="ECO:0000313" key="2">
    <source>
        <dbReference type="Proteomes" id="UP000017813"/>
    </source>
</evidence>
<protein>
    <submittedName>
        <fullName evidence="1">Uncharacterized protein</fullName>
    </submittedName>
</protein>
<dbReference type="AlphaFoldDB" id="V9HL60"/>
<dbReference type="Proteomes" id="UP000017813">
    <property type="component" value="Unassembled WGS sequence"/>
</dbReference>
<accession>V9HL60</accession>
<evidence type="ECO:0000313" key="1">
    <source>
        <dbReference type="EMBL" id="EFG30228.2"/>
    </source>
</evidence>
<gene>
    <name evidence="1" type="ORF">HMPREF9021_01998</name>
</gene>
<name>V9HL60_9NEIS</name>
<comment type="caution">
    <text evidence="1">The sequence shown here is derived from an EMBL/GenBank/DDBJ whole genome shotgun (WGS) entry which is preliminary data.</text>
</comment>
<dbReference type="STRING" id="641147.HMPREF9021_01998"/>
<keyword evidence="2" id="KW-1185">Reference proteome</keyword>
<dbReference type="EMBL" id="ADCY02000036">
    <property type="protein sequence ID" value="EFG30228.2"/>
    <property type="molecule type" value="Genomic_DNA"/>
</dbReference>
<dbReference type="HOGENOM" id="CLU_3029976_0_0_4"/>
<reference evidence="1 2" key="2">
    <citation type="submission" date="2011-10" db="EMBL/GenBank/DDBJ databases">
        <title>The Genome Sequence of Simonsiella muelleri ATCC 29453.</title>
        <authorList>
            <consortium name="The Broad Institute Genome Sequencing Platform"/>
            <consortium name="The Broad Institute Genome Sequencing Center for Infectious Disease"/>
            <person name="Earl A."/>
            <person name="Ward D."/>
            <person name="Feldgarden M."/>
            <person name="Gevers D."/>
            <person name="Izard J."/>
            <person name="Baranova O.V."/>
            <person name="Blanton J.M."/>
            <person name="Tanner A.C."/>
            <person name="Dewhirst F."/>
            <person name="Young S.K."/>
            <person name="Zeng Q."/>
            <person name="Gargeya S."/>
            <person name="Fitzgerald M."/>
            <person name="Haas B."/>
            <person name="Abouelleil A."/>
            <person name="Alvarado L."/>
            <person name="Arachchi H.M."/>
            <person name="Berlin A."/>
            <person name="Brown A."/>
            <person name="Chapman S.B."/>
            <person name="Chen Z."/>
            <person name="Dunbar C."/>
            <person name="Freedman E."/>
            <person name="Gearin G."/>
            <person name="Goldberg J."/>
            <person name="Griggs A."/>
            <person name="Gujja S."/>
            <person name="Heiman D."/>
            <person name="Howarth C."/>
            <person name="Larson L."/>
            <person name="Lui A."/>
            <person name="MacDonald P.J.P."/>
            <person name="Montmayeur A."/>
            <person name="Murphy C."/>
            <person name="Neiman D."/>
            <person name="Pearson M."/>
            <person name="Priest M."/>
            <person name="Roberts A."/>
            <person name="Saif S."/>
            <person name="Shea T."/>
            <person name="Shenoy N."/>
            <person name="Sisk P."/>
            <person name="Stolte C."/>
            <person name="Sykes S."/>
            <person name="Wortman J."/>
            <person name="Nusbaum C."/>
            <person name="Birren B."/>
        </authorList>
    </citation>
    <scope>NUCLEOTIDE SEQUENCE [LARGE SCALE GENOMIC DNA]</scope>
    <source>
        <strain evidence="1 2">ATCC 29453</strain>
    </source>
</reference>
<reference evidence="1 2" key="1">
    <citation type="submission" date="2010-03" db="EMBL/GenBank/DDBJ databases">
        <authorList>
            <consortium name="The Broad Institute Genome Sequencing Platform"/>
            <person name="Ward D."/>
            <person name="Earl A."/>
            <person name="Feldgarden M."/>
            <person name="Gevers D."/>
            <person name="Young S."/>
            <person name="Zeng Q."/>
            <person name="Koehrsen M."/>
            <person name="Alvarado L."/>
            <person name="Berlin A.M."/>
            <person name="Borenstein D."/>
            <person name="Chapman S.B."/>
            <person name="Chen Z."/>
            <person name="Engels R."/>
            <person name="Freedman E."/>
            <person name="Gellesch M."/>
            <person name="Goldberg J."/>
            <person name="Griggs A."/>
            <person name="Gujja S."/>
            <person name="Heilman E.R."/>
            <person name="Heiman D.I."/>
            <person name="Hepburn T.A."/>
            <person name="Howarth C."/>
            <person name="Jen D."/>
            <person name="Larson L."/>
            <person name="Mehta T."/>
            <person name="Park D."/>
            <person name="Pearson M."/>
            <person name="Richards J."/>
            <person name="Roberts A."/>
            <person name="Saif S."/>
            <person name="Shea T.D."/>
            <person name="Shenoy N."/>
            <person name="Sisk P."/>
            <person name="Stolte C."/>
            <person name="Sykes S.N."/>
            <person name="Walk T."/>
            <person name="White J."/>
            <person name="Yandava C."/>
            <person name="Izard J."/>
            <person name="Baranova O.V."/>
            <person name="Blanton J.M."/>
            <person name="Tanner A.C."/>
            <person name="Dewhirst F."/>
            <person name="Haas B."/>
            <person name="Nusbaum C."/>
            <person name="Birren B."/>
        </authorList>
    </citation>
    <scope>NUCLEOTIDE SEQUENCE [LARGE SCALE GENOMIC DNA]</scope>
    <source>
        <strain evidence="1 2">ATCC 29453</strain>
    </source>
</reference>